<organism evidence="2 3">
    <name type="scientific">Rubus argutus</name>
    <name type="common">Southern blackberry</name>
    <dbReference type="NCBI Taxonomy" id="59490"/>
    <lineage>
        <taxon>Eukaryota</taxon>
        <taxon>Viridiplantae</taxon>
        <taxon>Streptophyta</taxon>
        <taxon>Embryophyta</taxon>
        <taxon>Tracheophyta</taxon>
        <taxon>Spermatophyta</taxon>
        <taxon>Magnoliopsida</taxon>
        <taxon>eudicotyledons</taxon>
        <taxon>Gunneridae</taxon>
        <taxon>Pentapetalae</taxon>
        <taxon>rosids</taxon>
        <taxon>fabids</taxon>
        <taxon>Rosales</taxon>
        <taxon>Rosaceae</taxon>
        <taxon>Rosoideae</taxon>
        <taxon>Rosoideae incertae sedis</taxon>
        <taxon>Rubus</taxon>
    </lineage>
</organism>
<evidence type="ECO:0000313" key="2">
    <source>
        <dbReference type="EMBL" id="KAK9939893.1"/>
    </source>
</evidence>
<evidence type="ECO:0000256" key="1">
    <source>
        <dbReference type="SAM" id="MobiDB-lite"/>
    </source>
</evidence>
<feature type="compositionally biased region" description="Low complexity" evidence="1">
    <location>
        <begin position="163"/>
        <end position="172"/>
    </location>
</feature>
<dbReference type="Proteomes" id="UP001457282">
    <property type="component" value="Unassembled WGS sequence"/>
</dbReference>
<proteinExistence type="predicted"/>
<reference evidence="2 3" key="1">
    <citation type="journal article" date="2023" name="G3 (Bethesda)">
        <title>A chromosome-length genome assembly and annotation of blackberry (Rubus argutus, cv. 'Hillquist').</title>
        <authorList>
            <person name="Bruna T."/>
            <person name="Aryal R."/>
            <person name="Dudchenko O."/>
            <person name="Sargent D.J."/>
            <person name="Mead D."/>
            <person name="Buti M."/>
            <person name="Cavallini A."/>
            <person name="Hytonen T."/>
            <person name="Andres J."/>
            <person name="Pham M."/>
            <person name="Weisz D."/>
            <person name="Mascagni F."/>
            <person name="Usai G."/>
            <person name="Natali L."/>
            <person name="Bassil N."/>
            <person name="Fernandez G.E."/>
            <person name="Lomsadze A."/>
            <person name="Armour M."/>
            <person name="Olukolu B."/>
            <person name="Poorten T."/>
            <person name="Britton C."/>
            <person name="Davik J."/>
            <person name="Ashrafi H."/>
            <person name="Aiden E.L."/>
            <person name="Borodovsky M."/>
            <person name="Worthington M."/>
        </authorList>
    </citation>
    <scope>NUCLEOTIDE SEQUENCE [LARGE SCALE GENOMIC DNA]</scope>
    <source>
        <strain evidence="2">PI 553951</strain>
    </source>
</reference>
<protein>
    <submittedName>
        <fullName evidence="2">Uncharacterized protein</fullName>
    </submittedName>
</protein>
<feature type="compositionally biased region" description="Gly residues" evidence="1">
    <location>
        <begin position="221"/>
        <end position="230"/>
    </location>
</feature>
<feature type="region of interest" description="Disordered" evidence="1">
    <location>
        <begin position="160"/>
        <end position="179"/>
    </location>
</feature>
<dbReference type="EMBL" id="JBEDUW010000003">
    <property type="protein sequence ID" value="KAK9939893.1"/>
    <property type="molecule type" value="Genomic_DNA"/>
</dbReference>
<feature type="compositionally biased region" description="Basic and acidic residues" evidence="1">
    <location>
        <begin position="198"/>
        <end position="211"/>
    </location>
</feature>
<dbReference type="AlphaFoldDB" id="A0AAW1XT38"/>
<comment type="caution">
    <text evidence="2">The sequence shown here is derived from an EMBL/GenBank/DDBJ whole genome shotgun (WGS) entry which is preliminary data.</text>
</comment>
<name>A0AAW1XT38_RUBAR</name>
<evidence type="ECO:0000313" key="3">
    <source>
        <dbReference type="Proteomes" id="UP001457282"/>
    </source>
</evidence>
<feature type="region of interest" description="Disordered" evidence="1">
    <location>
        <begin position="198"/>
        <end position="242"/>
    </location>
</feature>
<sequence length="312" mass="35049">MDNKVDYVLLTEPKPPKPTYATPQNDAACYHKWIYDGHILLLYMDQTAKSLVDTHRRLHQTLDVQVPARKMAEGRSINEHINKMRLMEKSKEACCLQITVVMALEVNSNCSFPFSSSYKYYIYQNAESEESPKDARGEEPEGEITLREIVVVSRPDVGRGLDGDAAAPAAEDGPGHGLVQERSRYDDAIAGAAAEAHEVAAQRDDSGERWRRTGGYVAGIDGRGSGGGGRTTVRKRRSPADRSLRRSLPLRPSLFAVQLRKSEWGGEADGVGIAQLFSVPKEVCKRQRNRRWELRWYYGVAQFMFERGGERF</sequence>
<keyword evidence="3" id="KW-1185">Reference proteome</keyword>
<gene>
    <name evidence="2" type="ORF">M0R45_016573</name>
</gene>
<accession>A0AAW1XT38</accession>